<accession>A0ACD4NSJ2</accession>
<reference evidence="1" key="1">
    <citation type="submission" date="2022-11" db="EMBL/GenBank/DDBJ databases">
        <title>beta-Carotene-producing bacterium, Jeongeuplla avenae sp. nov., alleviates the salt stress of Arabidopsis seedlings.</title>
        <authorList>
            <person name="Jiang L."/>
            <person name="Lee J."/>
        </authorList>
    </citation>
    <scope>NUCLEOTIDE SEQUENCE</scope>
    <source>
        <strain evidence="1">DY_R2A_6</strain>
    </source>
</reference>
<keyword evidence="2" id="KW-1185">Reference proteome</keyword>
<evidence type="ECO:0000313" key="1">
    <source>
        <dbReference type="EMBL" id="WAJ29718.1"/>
    </source>
</evidence>
<dbReference type="EMBL" id="CP113520">
    <property type="protein sequence ID" value="WAJ29718.1"/>
    <property type="molecule type" value="Genomic_DNA"/>
</dbReference>
<proteinExistence type="predicted"/>
<dbReference type="Proteomes" id="UP001163223">
    <property type="component" value="Chromosome"/>
</dbReference>
<organism evidence="1 2">
    <name type="scientific">Antarcticirhabdus aurantiaca</name>
    <dbReference type="NCBI Taxonomy" id="2606717"/>
    <lineage>
        <taxon>Bacteria</taxon>
        <taxon>Pseudomonadati</taxon>
        <taxon>Pseudomonadota</taxon>
        <taxon>Alphaproteobacteria</taxon>
        <taxon>Hyphomicrobiales</taxon>
        <taxon>Aurantimonadaceae</taxon>
        <taxon>Antarcticirhabdus</taxon>
    </lineage>
</organism>
<gene>
    <name evidence="1" type="ORF">OXU80_05700</name>
</gene>
<protein>
    <submittedName>
        <fullName evidence="1">ABC transporter permease</fullName>
    </submittedName>
</protein>
<name>A0ACD4NSJ2_9HYPH</name>
<sequence>MTVPGPSPAETVPRAEMQRGAPGRGFALPRILRRSATTLGTLLVTLFGLLLVTFLIARVVPIDPVLAIVGDRATQAQYEAARVALGLDRPLWEQFATYAGDVLTGDFGRSTLTSRPVLQDVAGAFPATLELATLATLLGVLVGIPAGVICATHQGRWPDQLIRVVGLLGYSVPVFWLGLVALLVFYGQLGWTAGPGRLDTAFELSYEFDVTPYTGSILLDSALSGAWDVFGNALSHLVLPACVLGYFSLAYIARMTRSFMLEQLGQEYVTAARVKGVSEARVVWVHALGNAAVPLITVVALSYATLLEGSVLTETIFAWPGIGLYVTNALFAGDFNAVLGGTFVVGVAFILLNFLSDLLYRIVDPRAR</sequence>
<evidence type="ECO:0000313" key="2">
    <source>
        <dbReference type="Proteomes" id="UP001163223"/>
    </source>
</evidence>